<dbReference type="AlphaFoldDB" id="A0A6M3LYB9"/>
<dbReference type="EMBL" id="MT143514">
    <property type="protein sequence ID" value="QJA97665.1"/>
    <property type="molecule type" value="Genomic_DNA"/>
</dbReference>
<reference evidence="1" key="1">
    <citation type="submission" date="2020-03" db="EMBL/GenBank/DDBJ databases">
        <title>The deep terrestrial virosphere.</title>
        <authorList>
            <person name="Holmfeldt K."/>
            <person name="Nilsson E."/>
            <person name="Simone D."/>
            <person name="Lopez-Fernandez M."/>
            <person name="Wu X."/>
            <person name="de Brujin I."/>
            <person name="Lundin D."/>
            <person name="Andersson A."/>
            <person name="Bertilsson S."/>
            <person name="Dopson M."/>
        </authorList>
    </citation>
    <scope>NUCLEOTIDE SEQUENCE</scope>
    <source>
        <strain evidence="1">MM415B06018</strain>
    </source>
</reference>
<protein>
    <submittedName>
        <fullName evidence="1">Uncharacterized protein</fullName>
    </submittedName>
</protein>
<name>A0A6M3LYB9_9ZZZZ</name>
<gene>
    <name evidence="1" type="ORF">MM415B06018_0002</name>
</gene>
<sequence>MNDVNCPKCGAATGTAFLCPNGCDGRITVTEGGDGSATWVEMTLPPRDPNAPVCVPTFQVIPAPALAEGVHLCPRCKGTGVDPDVSLTPNETCRVCKGAQFVRVFATHWEPFPRVAAGESEETR</sequence>
<dbReference type="SUPFAM" id="SSF57938">
    <property type="entry name" value="DnaJ/Hsp40 cysteine-rich domain"/>
    <property type="match status" value="1"/>
</dbReference>
<evidence type="ECO:0000313" key="1">
    <source>
        <dbReference type="EMBL" id="QJA97665.1"/>
    </source>
</evidence>
<proteinExistence type="predicted"/>
<dbReference type="Gene3D" id="6.20.20.10">
    <property type="match status" value="1"/>
</dbReference>
<organism evidence="1">
    <name type="scientific">viral metagenome</name>
    <dbReference type="NCBI Taxonomy" id="1070528"/>
    <lineage>
        <taxon>unclassified sequences</taxon>
        <taxon>metagenomes</taxon>
        <taxon>organismal metagenomes</taxon>
    </lineage>
</organism>
<accession>A0A6M3LYB9</accession>
<dbReference type="InterPro" id="IPR036410">
    <property type="entry name" value="HSP_DnaJ_Cys-rich_dom_sf"/>
</dbReference>